<evidence type="ECO:0000256" key="13">
    <source>
        <dbReference type="ARBA" id="ARBA00022679"/>
    </source>
</evidence>
<evidence type="ECO:0000256" key="1">
    <source>
        <dbReference type="ARBA" id="ARBA00004123"/>
    </source>
</evidence>
<protein>
    <recommendedName>
        <fullName evidence="8">EKC/KEOPS complex subunit BUD32</fullName>
        <ecNumber evidence="6">2.7.11.1</ecNumber>
    </recommendedName>
    <alternativeName>
        <fullName evidence="24 25">Atypical Serine/threonine protein kinase BUD32</fullName>
    </alternativeName>
    <alternativeName>
        <fullName evidence="7">EKC/KEOPS complex subunit bud32</fullName>
    </alternativeName>
</protein>
<comment type="caution">
    <text evidence="29">The sequence shown here is derived from an EMBL/GenBank/DDBJ whole genome shotgun (WGS) entry which is preliminary data.</text>
</comment>
<sequence length="259" mass="29702">MSDTIIENAKSHLRNIQVTVVSQGAEAIIFQTTQHPYLPSSISTSSESLKFIIKYRPPKTYRHRTLDQQLTKHRTISEARILQKLTNIAEVNAPSLIAIDSRNGILWMEHIGYELANKDISSLKNWLWQFNHDESKALTNEVQDTLRAVGRQIGELHKNDLVHGDLTSSNIILSENSKAFLIDFGLSSQSTLNEDKAVDLYVLERAILSTHPLYSYEYNKWLLEGYSSVFSGKQETKLKEILRRYEDVRLRGRKRSMLG</sequence>
<evidence type="ECO:0000256" key="20">
    <source>
        <dbReference type="ARBA" id="ARBA00023015"/>
    </source>
</evidence>
<dbReference type="PANTHER" id="PTHR12209:SF0">
    <property type="entry name" value="EKC_KEOPS COMPLEX SUBUNIT TP53RK"/>
    <property type="match status" value="1"/>
</dbReference>
<keyword evidence="11" id="KW-0723">Serine/threonine-protein kinase</keyword>
<keyword evidence="30" id="KW-1185">Reference proteome</keyword>
<dbReference type="SUPFAM" id="SSF56112">
    <property type="entry name" value="Protein kinase-like (PK-like)"/>
    <property type="match status" value="1"/>
</dbReference>
<dbReference type="PANTHER" id="PTHR12209">
    <property type="entry name" value="NON-SPECIFIC SERINE/THREONINE PROTEIN KINASE"/>
    <property type="match status" value="1"/>
</dbReference>
<dbReference type="Pfam" id="PF06293">
    <property type="entry name" value="Kdo"/>
    <property type="match status" value="1"/>
</dbReference>
<dbReference type="Gene3D" id="3.30.200.20">
    <property type="entry name" value="Phosphorylase Kinase, domain 1"/>
    <property type="match status" value="1"/>
</dbReference>
<keyword evidence="21" id="KW-0010">Activator</keyword>
<dbReference type="InterPro" id="IPR000719">
    <property type="entry name" value="Prot_kinase_dom"/>
</dbReference>
<organism evidence="29 30">
    <name type="scientific">Wickerhamomyces mucosus</name>
    <dbReference type="NCBI Taxonomy" id="1378264"/>
    <lineage>
        <taxon>Eukaryota</taxon>
        <taxon>Fungi</taxon>
        <taxon>Dikarya</taxon>
        <taxon>Ascomycota</taxon>
        <taxon>Saccharomycotina</taxon>
        <taxon>Saccharomycetes</taxon>
        <taxon>Phaffomycetales</taxon>
        <taxon>Wickerhamomycetaceae</taxon>
        <taxon>Wickerhamomyces</taxon>
    </lineage>
</organism>
<feature type="domain" description="Protein kinase" evidence="28">
    <location>
        <begin position="15"/>
        <end position="259"/>
    </location>
</feature>
<evidence type="ECO:0000256" key="5">
    <source>
        <dbReference type="ARBA" id="ARBA00011534"/>
    </source>
</evidence>
<keyword evidence="9" id="KW-0158">Chromosome</keyword>
<evidence type="ECO:0000256" key="18">
    <source>
        <dbReference type="ARBA" id="ARBA00022840"/>
    </source>
</evidence>
<reference evidence="29" key="2">
    <citation type="submission" date="2021-01" db="EMBL/GenBank/DDBJ databases">
        <authorList>
            <person name="Schikora-Tamarit M.A."/>
        </authorList>
    </citation>
    <scope>NUCLEOTIDE SEQUENCE</scope>
    <source>
        <strain evidence="29">CBS6341</strain>
    </source>
</reference>
<evidence type="ECO:0000256" key="22">
    <source>
        <dbReference type="ARBA" id="ARBA00023163"/>
    </source>
</evidence>
<evidence type="ECO:0000256" key="11">
    <source>
        <dbReference type="ARBA" id="ARBA00022527"/>
    </source>
</evidence>
<dbReference type="EMBL" id="JAEUBF010000949">
    <property type="protein sequence ID" value="KAH3673628.1"/>
    <property type="molecule type" value="Genomic_DNA"/>
</dbReference>
<comment type="subcellular location">
    <subcellularLocation>
        <location evidence="3">Chromosome</location>
        <location evidence="3">Telomere</location>
    </subcellularLocation>
    <subcellularLocation>
        <location evidence="2">Cytoplasm</location>
    </subcellularLocation>
    <subcellularLocation>
        <location evidence="1">Nucleus</location>
    </subcellularLocation>
</comment>
<evidence type="ECO:0000256" key="24">
    <source>
        <dbReference type="ARBA" id="ARBA00030980"/>
    </source>
</evidence>
<dbReference type="GO" id="GO:0005634">
    <property type="term" value="C:nucleus"/>
    <property type="evidence" value="ECO:0007669"/>
    <property type="project" value="UniProtKB-SubCell"/>
</dbReference>
<comment type="similarity">
    <text evidence="4">Belongs to the protein kinase superfamily. BUD32 family.</text>
</comment>
<evidence type="ECO:0000313" key="30">
    <source>
        <dbReference type="Proteomes" id="UP000769528"/>
    </source>
</evidence>
<dbReference type="GO" id="GO:0005829">
    <property type="term" value="C:cytosol"/>
    <property type="evidence" value="ECO:0007669"/>
    <property type="project" value="TreeGrafter"/>
</dbReference>
<keyword evidence="12" id="KW-0597">Phosphoprotein</keyword>
<keyword evidence="18" id="KW-0067">ATP-binding</keyword>
<keyword evidence="13" id="KW-0808">Transferase</keyword>
<dbReference type="PROSITE" id="PS50011">
    <property type="entry name" value="PROTEIN_KINASE_DOM"/>
    <property type="match status" value="1"/>
</dbReference>
<keyword evidence="23" id="KW-0539">Nucleus</keyword>
<dbReference type="GO" id="GO:0000408">
    <property type="term" value="C:EKC/KEOPS complex"/>
    <property type="evidence" value="ECO:0007669"/>
    <property type="project" value="TreeGrafter"/>
</dbReference>
<evidence type="ECO:0000313" key="29">
    <source>
        <dbReference type="EMBL" id="KAH3673628.1"/>
    </source>
</evidence>
<evidence type="ECO:0000256" key="12">
    <source>
        <dbReference type="ARBA" id="ARBA00022553"/>
    </source>
</evidence>
<evidence type="ECO:0000256" key="21">
    <source>
        <dbReference type="ARBA" id="ARBA00023159"/>
    </source>
</evidence>
<evidence type="ECO:0000256" key="4">
    <source>
        <dbReference type="ARBA" id="ARBA00010630"/>
    </source>
</evidence>
<keyword evidence="10" id="KW-0963">Cytoplasm</keyword>
<evidence type="ECO:0000256" key="26">
    <source>
        <dbReference type="ARBA" id="ARBA00047899"/>
    </source>
</evidence>
<gene>
    <name evidence="29" type="ORF">WICMUC_003531</name>
</gene>
<keyword evidence="16" id="KW-0418">Kinase</keyword>
<dbReference type="GO" id="GO:0016787">
    <property type="term" value="F:hydrolase activity"/>
    <property type="evidence" value="ECO:0007669"/>
    <property type="project" value="UniProtKB-KW"/>
</dbReference>
<dbReference type="GO" id="GO:0008033">
    <property type="term" value="P:tRNA processing"/>
    <property type="evidence" value="ECO:0007669"/>
    <property type="project" value="UniProtKB-KW"/>
</dbReference>
<evidence type="ECO:0000256" key="7">
    <source>
        <dbReference type="ARBA" id="ARBA00013948"/>
    </source>
</evidence>
<evidence type="ECO:0000256" key="2">
    <source>
        <dbReference type="ARBA" id="ARBA00004496"/>
    </source>
</evidence>
<evidence type="ECO:0000256" key="6">
    <source>
        <dbReference type="ARBA" id="ARBA00012513"/>
    </source>
</evidence>
<evidence type="ECO:0000256" key="3">
    <source>
        <dbReference type="ARBA" id="ARBA00004574"/>
    </source>
</evidence>
<evidence type="ECO:0000256" key="19">
    <source>
        <dbReference type="ARBA" id="ARBA00022895"/>
    </source>
</evidence>
<dbReference type="InterPro" id="IPR011009">
    <property type="entry name" value="Kinase-like_dom_sf"/>
</dbReference>
<keyword evidence="17" id="KW-0378">Hydrolase</keyword>
<evidence type="ECO:0000256" key="14">
    <source>
        <dbReference type="ARBA" id="ARBA00022694"/>
    </source>
</evidence>
<keyword evidence="19" id="KW-0779">Telomere</keyword>
<keyword evidence="20" id="KW-0805">Transcription regulation</keyword>
<dbReference type="PROSITE" id="PS00109">
    <property type="entry name" value="PROTEIN_KINASE_TYR"/>
    <property type="match status" value="1"/>
</dbReference>
<evidence type="ECO:0000256" key="10">
    <source>
        <dbReference type="ARBA" id="ARBA00022490"/>
    </source>
</evidence>
<evidence type="ECO:0000259" key="28">
    <source>
        <dbReference type="PROSITE" id="PS50011"/>
    </source>
</evidence>
<keyword evidence="14" id="KW-0819">tRNA processing</keyword>
<dbReference type="GO" id="GO:0070525">
    <property type="term" value="P:tRNA threonylcarbamoyladenosine metabolic process"/>
    <property type="evidence" value="ECO:0007669"/>
    <property type="project" value="TreeGrafter"/>
</dbReference>
<evidence type="ECO:0000256" key="9">
    <source>
        <dbReference type="ARBA" id="ARBA00022454"/>
    </source>
</evidence>
<evidence type="ECO:0000256" key="8">
    <source>
        <dbReference type="ARBA" id="ARBA00019973"/>
    </source>
</evidence>
<dbReference type="InterPro" id="IPR022495">
    <property type="entry name" value="Bud32"/>
</dbReference>
<dbReference type="AlphaFoldDB" id="A0A9P8PK42"/>
<accession>A0A9P8PK42</accession>
<comment type="catalytic activity">
    <reaction evidence="26">
        <text>L-threonyl-[protein] + ATP = O-phospho-L-threonyl-[protein] + ADP + H(+)</text>
        <dbReference type="Rhea" id="RHEA:46608"/>
        <dbReference type="Rhea" id="RHEA-COMP:11060"/>
        <dbReference type="Rhea" id="RHEA-COMP:11605"/>
        <dbReference type="ChEBI" id="CHEBI:15378"/>
        <dbReference type="ChEBI" id="CHEBI:30013"/>
        <dbReference type="ChEBI" id="CHEBI:30616"/>
        <dbReference type="ChEBI" id="CHEBI:61977"/>
        <dbReference type="ChEBI" id="CHEBI:456216"/>
        <dbReference type="EC" id="2.7.11.1"/>
    </reaction>
</comment>
<evidence type="ECO:0000256" key="23">
    <source>
        <dbReference type="ARBA" id="ARBA00023242"/>
    </source>
</evidence>
<dbReference type="Proteomes" id="UP000769528">
    <property type="component" value="Unassembled WGS sequence"/>
</dbReference>
<evidence type="ECO:0000256" key="27">
    <source>
        <dbReference type="ARBA" id="ARBA00048679"/>
    </source>
</evidence>
<dbReference type="EC" id="2.7.11.1" evidence="6"/>
<dbReference type="Gene3D" id="1.10.510.10">
    <property type="entry name" value="Transferase(Phosphotransferase) domain 1"/>
    <property type="match status" value="1"/>
</dbReference>
<keyword evidence="22" id="KW-0804">Transcription</keyword>
<dbReference type="InterPro" id="IPR008266">
    <property type="entry name" value="Tyr_kinase_AS"/>
</dbReference>
<evidence type="ECO:0000256" key="15">
    <source>
        <dbReference type="ARBA" id="ARBA00022741"/>
    </source>
</evidence>
<dbReference type="OrthoDB" id="3399at2759"/>
<dbReference type="GO" id="GO:0004674">
    <property type="term" value="F:protein serine/threonine kinase activity"/>
    <property type="evidence" value="ECO:0007669"/>
    <property type="project" value="UniProtKB-KW"/>
</dbReference>
<evidence type="ECO:0000256" key="16">
    <source>
        <dbReference type="ARBA" id="ARBA00022777"/>
    </source>
</evidence>
<reference evidence="29" key="1">
    <citation type="journal article" date="2021" name="Open Biol.">
        <title>Shared evolutionary footprints suggest mitochondrial oxidative damage underlies multiple complex I losses in fungi.</title>
        <authorList>
            <person name="Schikora-Tamarit M.A."/>
            <person name="Marcet-Houben M."/>
            <person name="Nosek J."/>
            <person name="Gabaldon T."/>
        </authorList>
    </citation>
    <scope>NUCLEOTIDE SEQUENCE</scope>
    <source>
        <strain evidence="29">CBS6341</strain>
    </source>
</reference>
<keyword evidence="15" id="KW-0547">Nucleotide-binding</keyword>
<comment type="catalytic activity">
    <reaction evidence="27">
        <text>L-seryl-[protein] + ATP = O-phospho-L-seryl-[protein] + ADP + H(+)</text>
        <dbReference type="Rhea" id="RHEA:17989"/>
        <dbReference type="Rhea" id="RHEA-COMP:9863"/>
        <dbReference type="Rhea" id="RHEA-COMP:11604"/>
        <dbReference type="ChEBI" id="CHEBI:15378"/>
        <dbReference type="ChEBI" id="CHEBI:29999"/>
        <dbReference type="ChEBI" id="CHEBI:30616"/>
        <dbReference type="ChEBI" id="CHEBI:83421"/>
        <dbReference type="ChEBI" id="CHEBI:456216"/>
        <dbReference type="EC" id="2.7.11.1"/>
    </reaction>
</comment>
<dbReference type="GO" id="GO:0005524">
    <property type="term" value="F:ATP binding"/>
    <property type="evidence" value="ECO:0007669"/>
    <property type="project" value="UniProtKB-KW"/>
</dbReference>
<comment type="subunit">
    <text evidence="5">Component of the EKC/KEOPS complex composed of at least BUD32, CGI121, GON7, KAE1 and PCC1; the whole complex dimerizes.</text>
</comment>
<proteinExistence type="inferred from homology"/>
<name>A0A9P8PK42_9ASCO</name>
<dbReference type="NCBIfam" id="TIGR03724">
    <property type="entry name" value="arch_bud32"/>
    <property type="match status" value="1"/>
</dbReference>
<evidence type="ECO:0000256" key="25">
    <source>
        <dbReference type="ARBA" id="ARBA00033194"/>
    </source>
</evidence>
<dbReference type="FunFam" id="1.10.510.10:FF:000745">
    <property type="entry name" value="Serine/threonine-protein kinase BUD32"/>
    <property type="match status" value="1"/>
</dbReference>
<dbReference type="GO" id="GO:0000781">
    <property type="term" value="C:chromosome, telomeric region"/>
    <property type="evidence" value="ECO:0007669"/>
    <property type="project" value="UniProtKB-SubCell"/>
</dbReference>
<evidence type="ECO:0000256" key="17">
    <source>
        <dbReference type="ARBA" id="ARBA00022801"/>
    </source>
</evidence>